<dbReference type="RefSeq" id="WP_008702149.1">
    <property type="nucleotide sequence ID" value="NZ_CP056001.1"/>
</dbReference>
<evidence type="ECO:0000313" key="1">
    <source>
        <dbReference type="EMBL" id="PGH24354.1"/>
    </source>
</evidence>
<evidence type="ECO:0000313" key="2">
    <source>
        <dbReference type="Proteomes" id="UP000226179"/>
    </source>
</evidence>
<accession>A0A2B7YJT5</accession>
<protein>
    <submittedName>
        <fullName evidence="1">Uncharacterized protein</fullName>
    </submittedName>
</protein>
<dbReference type="EMBL" id="NJGJ01000001">
    <property type="protein sequence ID" value="PGH24354.1"/>
    <property type="molecule type" value="Genomic_DNA"/>
</dbReference>
<organism evidence="1 2">
    <name type="scientific">Fusobacterium animalis</name>
    <dbReference type="NCBI Taxonomy" id="76859"/>
    <lineage>
        <taxon>Bacteria</taxon>
        <taxon>Fusobacteriati</taxon>
        <taxon>Fusobacteriota</taxon>
        <taxon>Fusobacteriia</taxon>
        <taxon>Fusobacteriales</taxon>
        <taxon>Fusobacteriaceae</taxon>
        <taxon>Fusobacterium</taxon>
    </lineage>
</organism>
<reference evidence="1 2" key="1">
    <citation type="submission" date="2017-06" db="EMBL/GenBank/DDBJ databases">
        <title>Draft genome sequence of Fusobacterium nucleatum subsp. animalis KCOM 1280 (=ChDC F318).</title>
        <authorList>
            <person name="Kook J.-K."/>
            <person name="Park S.-N."/>
            <person name="Lim Y.K."/>
            <person name="Roh H."/>
        </authorList>
    </citation>
    <scope>NUCLEOTIDE SEQUENCE [LARGE SCALE GENOMIC DNA]</scope>
    <source>
        <strain evidence="2">KCOM 1280 ( ChDC F318)</strain>
    </source>
</reference>
<name>A0A2B7YJT5_9FUSO</name>
<dbReference type="AlphaFoldDB" id="A0A2B7YJT5"/>
<proteinExistence type="predicted"/>
<sequence length="65" mass="7959">MGKKESSWFVIIKEYMKLSEINDIENLNKFITNFKEKYINKKVNKELYQRLIPKMDNIDLLKNLY</sequence>
<gene>
    <name evidence="1" type="ORF">RN90_02230</name>
</gene>
<dbReference type="Proteomes" id="UP000226179">
    <property type="component" value="Unassembled WGS sequence"/>
</dbReference>
<comment type="caution">
    <text evidence="1">The sequence shown here is derived from an EMBL/GenBank/DDBJ whole genome shotgun (WGS) entry which is preliminary data.</text>
</comment>